<dbReference type="HOGENOM" id="CLU_2261205_0_0_10"/>
<dbReference type="EMBL" id="ACBX02000011">
    <property type="protein sequence ID" value="EFB36131.1"/>
    <property type="molecule type" value="Genomic_DNA"/>
</dbReference>
<protein>
    <submittedName>
        <fullName evidence="1">Uncharacterized protein</fullName>
    </submittedName>
</protein>
<dbReference type="Proteomes" id="UP000004477">
    <property type="component" value="Unassembled WGS sequence"/>
</dbReference>
<dbReference type="STRING" id="537011.PREVCOP_04554"/>
<dbReference type="PROSITE" id="PS51257">
    <property type="entry name" value="PROKAR_LIPOPROTEIN"/>
    <property type="match status" value="1"/>
</dbReference>
<evidence type="ECO:0000313" key="2">
    <source>
        <dbReference type="Proteomes" id="UP000004477"/>
    </source>
</evidence>
<comment type="caution">
    <text evidence="1">The sequence shown here is derived from an EMBL/GenBank/DDBJ whole genome shotgun (WGS) entry which is preliminary data.</text>
</comment>
<proteinExistence type="predicted"/>
<name>D1PBH4_9BACT</name>
<gene>
    <name evidence="1" type="ORF">PREVCOP_04554</name>
</gene>
<reference evidence="1" key="1">
    <citation type="submission" date="2009-11" db="EMBL/GenBank/DDBJ databases">
        <authorList>
            <person name="Weinstock G."/>
            <person name="Sodergren E."/>
            <person name="Clifton S."/>
            <person name="Fulton L."/>
            <person name="Fulton B."/>
            <person name="Courtney L."/>
            <person name="Fronick C."/>
            <person name="Harrison M."/>
            <person name="Strong C."/>
            <person name="Farmer C."/>
            <person name="Delahaunty K."/>
            <person name="Markovic C."/>
            <person name="Hall O."/>
            <person name="Minx P."/>
            <person name="Tomlinson C."/>
            <person name="Mitreva M."/>
            <person name="Nelson J."/>
            <person name="Hou S."/>
            <person name="Wollam A."/>
            <person name="Pepin K.H."/>
            <person name="Johnson M."/>
            <person name="Bhonagiri V."/>
            <person name="Nash W.E."/>
            <person name="Warren W."/>
            <person name="Chinwalla A."/>
            <person name="Mardis E.R."/>
            <person name="Wilson R.K."/>
        </authorList>
    </citation>
    <scope>NUCLEOTIDE SEQUENCE [LARGE SCALE GENOMIC DNA]</scope>
    <source>
        <strain evidence="1">DSM 18205</strain>
    </source>
</reference>
<evidence type="ECO:0000313" key="1">
    <source>
        <dbReference type="EMBL" id="EFB36131.1"/>
    </source>
</evidence>
<dbReference type="GeneID" id="69848793"/>
<dbReference type="PaxDb" id="537011-PREVCOP_04554"/>
<dbReference type="AlphaFoldDB" id="D1PBH4"/>
<organism evidence="1 2">
    <name type="scientific">Segatella copri DSM 18205</name>
    <dbReference type="NCBI Taxonomy" id="537011"/>
    <lineage>
        <taxon>Bacteria</taxon>
        <taxon>Pseudomonadati</taxon>
        <taxon>Bacteroidota</taxon>
        <taxon>Bacteroidia</taxon>
        <taxon>Bacteroidales</taxon>
        <taxon>Prevotellaceae</taxon>
        <taxon>Segatella</taxon>
    </lineage>
</organism>
<dbReference type="OrthoDB" id="1453181at2"/>
<accession>D1PBH4</accession>
<keyword evidence="2" id="KW-1185">Reference proteome</keyword>
<dbReference type="RefSeq" id="WP_006847267.1">
    <property type="nucleotide sequence ID" value="NZ_CP085932.1"/>
</dbReference>
<sequence>MQKKVNLAMLALFSCSLAMAQNEKTDQNIAQGLDENAFTFSEAQLGEDDDMSSNVTIYTTETGSTLNSFTFTYDFSSVNSKYFTIWNNTVGALYIEKIIITLK</sequence>